<dbReference type="Proteomes" id="UP001201812">
    <property type="component" value="Unassembled WGS sequence"/>
</dbReference>
<dbReference type="EMBL" id="JAKKPZ010000002">
    <property type="protein sequence ID" value="KAI1726483.1"/>
    <property type="molecule type" value="Genomic_DNA"/>
</dbReference>
<organism evidence="1 2">
    <name type="scientific">Ditylenchus destructor</name>
    <dbReference type="NCBI Taxonomy" id="166010"/>
    <lineage>
        <taxon>Eukaryota</taxon>
        <taxon>Metazoa</taxon>
        <taxon>Ecdysozoa</taxon>
        <taxon>Nematoda</taxon>
        <taxon>Chromadorea</taxon>
        <taxon>Rhabditida</taxon>
        <taxon>Tylenchina</taxon>
        <taxon>Tylenchomorpha</taxon>
        <taxon>Sphaerularioidea</taxon>
        <taxon>Anguinidae</taxon>
        <taxon>Anguininae</taxon>
        <taxon>Ditylenchus</taxon>
    </lineage>
</organism>
<keyword evidence="2" id="KW-1185">Reference proteome</keyword>
<evidence type="ECO:0000313" key="1">
    <source>
        <dbReference type="EMBL" id="KAI1726483.1"/>
    </source>
</evidence>
<gene>
    <name evidence="1" type="ORF">DdX_03203</name>
</gene>
<dbReference type="AlphaFoldDB" id="A0AAD4RCS5"/>
<evidence type="ECO:0000313" key="2">
    <source>
        <dbReference type="Proteomes" id="UP001201812"/>
    </source>
</evidence>
<reference evidence="1" key="1">
    <citation type="submission" date="2022-01" db="EMBL/GenBank/DDBJ databases">
        <title>Genome Sequence Resource for Two Populations of Ditylenchus destructor, the Migratory Endoparasitic Phytonematode.</title>
        <authorList>
            <person name="Zhang H."/>
            <person name="Lin R."/>
            <person name="Xie B."/>
        </authorList>
    </citation>
    <scope>NUCLEOTIDE SEQUENCE</scope>
    <source>
        <strain evidence="1">BazhouSP</strain>
    </source>
</reference>
<sequence length="139" mass="16222">MYGYYRRLFNIIHRKFSRRRVRASKVKKSNGKRQSYAVNDPRKISVYSIKLIGVRNLTNTEGMESPLAALLNSCTCLDDVEFVRILIQQNPAFLKKLGVPQEESHILIEELYFFVDKSMQLKVAEERVKNKKKIQSAKL</sequence>
<name>A0AAD4RCS5_9BILA</name>
<protein>
    <submittedName>
        <fullName evidence="1">Uncharacterized protein</fullName>
    </submittedName>
</protein>
<proteinExistence type="predicted"/>
<comment type="caution">
    <text evidence="1">The sequence shown here is derived from an EMBL/GenBank/DDBJ whole genome shotgun (WGS) entry which is preliminary data.</text>
</comment>
<accession>A0AAD4RCS5</accession>